<dbReference type="InterPro" id="IPR002347">
    <property type="entry name" value="SDR_fam"/>
</dbReference>
<evidence type="ECO:0000313" key="2">
    <source>
        <dbReference type="EMBL" id="NYR16469.1"/>
    </source>
</evidence>
<proteinExistence type="inferred from homology"/>
<dbReference type="InterPro" id="IPR036291">
    <property type="entry name" value="NAD(P)-bd_dom_sf"/>
</dbReference>
<evidence type="ECO:0000313" key="3">
    <source>
        <dbReference type="Proteomes" id="UP000554766"/>
    </source>
</evidence>
<keyword evidence="3" id="KW-1185">Reference proteome</keyword>
<dbReference type="PANTHER" id="PTHR42879">
    <property type="entry name" value="3-OXOACYL-(ACYL-CARRIER-PROTEIN) REDUCTASE"/>
    <property type="match status" value="1"/>
</dbReference>
<protein>
    <submittedName>
        <fullName evidence="2">SDR family oxidoreductase</fullName>
    </submittedName>
</protein>
<dbReference type="InterPro" id="IPR020904">
    <property type="entry name" value="Sc_DH/Rdtase_CS"/>
</dbReference>
<gene>
    <name evidence="2" type="ORF">HC235_11130</name>
</gene>
<dbReference type="AlphaFoldDB" id="A0A7L4PBX4"/>
<dbReference type="SUPFAM" id="SSF51735">
    <property type="entry name" value="NAD(P)-binding Rossmann-fold domains"/>
    <property type="match status" value="1"/>
</dbReference>
<organism evidence="2 3">
    <name type="scientific">Pyrobaculum arsenaticum</name>
    <dbReference type="NCBI Taxonomy" id="121277"/>
    <lineage>
        <taxon>Archaea</taxon>
        <taxon>Thermoproteota</taxon>
        <taxon>Thermoprotei</taxon>
        <taxon>Thermoproteales</taxon>
        <taxon>Thermoproteaceae</taxon>
        <taxon>Pyrobaculum</taxon>
    </lineage>
</organism>
<dbReference type="RefSeq" id="WP_011901467.1">
    <property type="nucleotide sequence ID" value="NZ_JAAVJF010000006.1"/>
</dbReference>
<dbReference type="CDD" id="cd05233">
    <property type="entry name" value="SDR_c"/>
    <property type="match status" value="1"/>
</dbReference>
<dbReference type="InterPro" id="IPR050259">
    <property type="entry name" value="SDR"/>
</dbReference>
<dbReference type="FunFam" id="3.40.50.720:FF:000084">
    <property type="entry name" value="Short-chain dehydrogenase reductase"/>
    <property type="match status" value="1"/>
</dbReference>
<dbReference type="PROSITE" id="PS00061">
    <property type="entry name" value="ADH_SHORT"/>
    <property type="match status" value="1"/>
</dbReference>
<evidence type="ECO:0000256" key="1">
    <source>
        <dbReference type="ARBA" id="ARBA00006484"/>
    </source>
</evidence>
<dbReference type="GeneID" id="5055082"/>
<dbReference type="Proteomes" id="UP000554766">
    <property type="component" value="Unassembled WGS sequence"/>
</dbReference>
<dbReference type="PANTHER" id="PTHR42879:SF2">
    <property type="entry name" value="3-OXOACYL-[ACYL-CARRIER-PROTEIN] REDUCTASE FABG"/>
    <property type="match status" value="1"/>
</dbReference>
<reference evidence="2 3" key="1">
    <citation type="journal article" date="2020" name="Nat. Commun.">
        <title>The structures of two archaeal type IV pili illuminate evolutionary relationships.</title>
        <authorList>
            <person name="Wang F."/>
            <person name="Baquero D.P."/>
            <person name="Su Z."/>
            <person name="Beltran L.C."/>
            <person name="Prangishvili D."/>
            <person name="Krupovic M."/>
            <person name="Egelman E.H."/>
        </authorList>
    </citation>
    <scope>NUCLEOTIDE SEQUENCE [LARGE SCALE GENOMIC DNA]</scope>
    <source>
        <strain evidence="2 3">2GA</strain>
    </source>
</reference>
<dbReference type="OMA" id="EFHSCDV"/>
<sequence length="243" mass="25880">MPTAVVTGGSTGIGAATVKALAKRGYDVAFTYLRSEKEAESVVKEASGYGVRILSARADASSWDQMRAFADEVRRVFGKVDALVANAGGLPQRRTLEESDLDYWKALIDLNLTSAYIATKLFVPMMERGVVVYVSSVAAYTGGGRGAFVYAAAKAGLLGLTRALAKELGPRGVRVVAVLPGLIDTPFHNKANTGDIETWARNMVYMKRVGRPGEVAEVIAFLVSEGASYINGAFIDVNGGWYG</sequence>
<dbReference type="Pfam" id="PF13561">
    <property type="entry name" value="adh_short_C2"/>
    <property type="match status" value="1"/>
</dbReference>
<dbReference type="PRINTS" id="PR00081">
    <property type="entry name" value="GDHRDH"/>
</dbReference>
<dbReference type="EMBL" id="JAAVJF010000006">
    <property type="protein sequence ID" value="NYR16469.1"/>
    <property type="molecule type" value="Genomic_DNA"/>
</dbReference>
<dbReference type="GO" id="GO:0032787">
    <property type="term" value="P:monocarboxylic acid metabolic process"/>
    <property type="evidence" value="ECO:0007669"/>
    <property type="project" value="UniProtKB-ARBA"/>
</dbReference>
<accession>A0A7L4PBX4</accession>
<dbReference type="PRINTS" id="PR00080">
    <property type="entry name" value="SDRFAMILY"/>
</dbReference>
<comment type="caution">
    <text evidence="2">The sequence shown here is derived from an EMBL/GenBank/DDBJ whole genome shotgun (WGS) entry which is preliminary data.</text>
</comment>
<dbReference type="Gene3D" id="3.40.50.720">
    <property type="entry name" value="NAD(P)-binding Rossmann-like Domain"/>
    <property type="match status" value="1"/>
</dbReference>
<name>A0A7L4PBX4_9CREN</name>
<comment type="similarity">
    <text evidence="1">Belongs to the short-chain dehydrogenases/reductases (SDR) family.</text>
</comment>